<accession>A0A0L1JSG4</accession>
<sequence>MSDRETIAVYDARAQDYADRFGTDAPGGALRRFMDLLPEGGRVLDLGCGPGHSAAHLAQAGFVVDATDASAGMARLAAAQPGVSARQARFEDLTATALYDGIWANFALLHAPRDQMDGHLAAIATALRLRGVLHIGMKTGDGTARDPIGRRYTYYTPDDLRSRLDRAGFDIVGEETGSDTGLAGTNDPWIILRARLRG</sequence>
<keyword evidence="2" id="KW-1185">Reference proteome</keyword>
<dbReference type="Pfam" id="PF13489">
    <property type="entry name" value="Methyltransf_23"/>
    <property type="match status" value="1"/>
</dbReference>
<dbReference type="RefSeq" id="WP_050529622.1">
    <property type="nucleotide sequence ID" value="NZ_AQQZ01000002.1"/>
</dbReference>
<dbReference type="STRING" id="1317121.ATO11_04405"/>
<protein>
    <submittedName>
        <fullName evidence="1">Uncharacterized protein</fullName>
    </submittedName>
</protein>
<dbReference type="OrthoDB" id="9804312at2"/>
<dbReference type="Gene3D" id="3.40.50.150">
    <property type="entry name" value="Vaccinia Virus protein VP39"/>
    <property type="match status" value="1"/>
</dbReference>
<evidence type="ECO:0000313" key="2">
    <source>
        <dbReference type="Proteomes" id="UP000036938"/>
    </source>
</evidence>
<gene>
    <name evidence="1" type="ORF">ATO11_04405</name>
</gene>
<dbReference type="PANTHER" id="PTHR43861">
    <property type="entry name" value="TRANS-ACONITATE 2-METHYLTRANSFERASE-RELATED"/>
    <property type="match status" value="1"/>
</dbReference>
<dbReference type="SUPFAM" id="SSF53335">
    <property type="entry name" value="S-adenosyl-L-methionine-dependent methyltransferases"/>
    <property type="match status" value="1"/>
</dbReference>
<evidence type="ECO:0000313" key="1">
    <source>
        <dbReference type="EMBL" id="KNG94647.1"/>
    </source>
</evidence>
<dbReference type="EMBL" id="AQQZ01000002">
    <property type="protein sequence ID" value="KNG94647.1"/>
    <property type="molecule type" value="Genomic_DNA"/>
</dbReference>
<dbReference type="AlphaFoldDB" id="A0A0L1JSG4"/>
<reference evidence="1 2" key="1">
    <citation type="journal article" date="2015" name="Int. J. Syst. Evol. Microbiol.">
        <title>Aestuariivita atlantica sp. nov., isolated from deep sea sediment of the Atlantic Ocean.</title>
        <authorList>
            <person name="Li G."/>
            <person name="Lai Q."/>
            <person name="Du Y."/>
            <person name="Liu X."/>
            <person name="Sun F."/>
            <person name="Shao Z."/>
        </authorList>
    </citation>
    <scope>NUCLEOTIDE SEQUENCE [LARGE SCALE GENOMIC DNA]</scope>
    <source>
        <strain evidence="1 2">22II-S11-z3</strain>
    </source>
</reference>
<organism evidence="1 2">
    <name type="scientific">Pseudaestuariivita atlantica</name>
    <dbReference type="NCBI Taxonomy" id="1317121"/>
    <lineage>
        <taxon>Bacteria</taxon>
        <taxon>Pseudomonadati</taxon>
        <taxon>Pseudomonadota</taxon>
        <taxon>Alphaproteobacteria</taxon>
        <taxon>Rhodobacterales</taxon>
        <taxon>Paracoccaceae</taxon>
        <taxon>Pseudaestuariivita</taxon>
    </lineage>
</organism>
<comment type="caution">
    <text evidence="1">The sequence shown here is derived from an EMBL/GenBank/DDBJ whole genome shotgun (WGS) entry which is preliminary data.</text>
</comment>
<dbReference type="CDD" id="cd02440">
    <property type="entry name" value="AdoMet_MTases"/>
    <property type="match status" value="1"/>
</dbReference>
<name>A0A0L1JSG4_9RHOB</name>
<dbReference type="Proteomes" id="UP000036938">
    <property type="component" value="Unassembled WGS sequence"/>
</dbReference>
<dbReference type="PANTHER" id="PTHR43861:SF1">
    <property type="entry name" value="TRANS-ACONITATE 2-METHYLTRANSFERASE"/>
    <property type="match status" value="1"/>
</dbReference>
<dbReference type="InterPro" id="IPR029063">
    <property type="entry name" value="SAM-dependent_MTases_sf"/>
</dbReference>
<proteinExistence type="predicted"/>